<name>A0A9N9EBS0_9GLOM</name>
<organism evidence="3 4">
    <name type="scientific">Ambispora leptoticha</name>
    <dbReference type="NCBI Taxonomy" id="144679"/>
    <lineage>
        <taxon>Eukaryota</taxon>
        <taxon>Fungi</taxon>
        <taxon>Fungi incertae sedis</taxon>
        <taxon>Mucoromycota</taxon>
        <taxon>Glomeromycotina</taxon>
        <taxon>Glomeromycetes</taxon>
        <taxon>Archaeosporales</taxon>
        <taxon>Ambisporaceae</taxon>
        <taxon>Ambispora</taxon>
    </lineage>
</organism>
<keyword evidence="4" id="KW-1185">Reference proteome</keyword>
<proteinExistence type="predicted"/>
<evidence type="ECO:0000256" key="1">
    <source>
        <dbReference type="SAM" id="MobiDB-lite"/>
    </source>
</evidence>
<dbReference type="SUPFAM" id="SSF50630">
    <property type="entry name" value="Acid proteases"/>
    <property type="match status" value="1"/>
</dbReference>
<protein>
    <submittedName>
        <fullName evidence="3">11481_t:CDS:1</fullName>
    </submittedName>
</protein>
<dbReference type="InterPro" id="IPR021109">
    <property type="entry name" value="Peptidase_aspartic_dom_sf"/>
</dbReference>
<accession>A0A9N9EBS0</accession>
<evidence type="ECO:0000313" key="4">
    <source>
        <dbReference type="Proteomes" id="UP000789508"/>
    </source>
</evidence>
<dbReference type="OrthoDB" id="2747330at2759"/>
<gene>
    <name evidence="3" type="ORF">ALEPTO_LOCUS10592</name>
</gene>
<dbReference type="Pfam" id="PF00026">
    <property type="entry name" value="Asp"/>
    <property type="match status" value="1"/>
</dbReference>
<dbReference type="AlphaFoldDB" id="A0A9N9EBS0"/>
<dbReference type="EMBL" id="CAJVPS010012468">
    <property type="protein sequence ID" value="CAG8671105.1"/>
    <property type="molecule type" value="Genomic_DNA"/>
</dbReference>
<evidence type="ECO:0000259" key="2">
    <source>
        <dbReference type="Pfam" id="PF00026"/>
    </source>
</evidence>
<dbReference type="Gene3D" id="2.40.70.10">
    <property type="entry name" value="Acid Proteases"/>
    <property type="match status" value="1"/>
</dbReference>
<evidence type="ECO:0000313" key="3">
    <source>
        <dbReference type="EMBL" id="CAG8671105.1"/>
    </source>
</evidence>
<dbReference type="Proteomes" id="UP000789508">
    <property type="component" value="Unassembled WGS sequence"/>
</dbReference>
<reference evidence="3" key="1">
    <citation type="submission" date="2021-06" db="EMBL/GenBank/DDBJ databases">
        <authorList>
            <person name="Kallberg Y."/>
            <person name="Tangrot J."/>
            <person name="Rosling A."/>
        </authorList>
    </citation>
    <scope>NUCLEOTIDE SEQUENCE</scope>
    <source>
        <strain evidence="3">FL130A</strain>
    </source>
</reference>
<comment type="caution">
    <text evidence="3">The sequence shown here is derived from an EMBL/GenBank/DDBJ whole genome shotgun (WGS) entry which is preliminary data.</text>
</comment>
<dbReference type="InterPro" id="IPR033121">
    <property type="entry name" value="PEPTIDASE_A1"/>
</dbReference>
<feature type="domain" description="Peptidase A1" evidence="2">
    <location>
        <begin position="46"/>
        <end position="123"/>
    </location>
</feature>
<sequence>MAKRKRKTQDNDKLDNGKGGAVEDPLKDEGYHGPTLAKHIINHLKSNLVTGEISGIIAVDDISIVAHKIQNTFSSAYTQNAVKDSVFGFFLGQQKDDSDSQLTLGSVDSLKFNSQLKYNKLVNDVRKSL</sequence>
<feature type="region of interest" description="Disordered" evidence="1">
    <location>
        <begin position="1"/>
        <end position="30"/>
    </location>
</feature>